<comment type="caution">
    <text evidence="1">The sequence shown here is derived from an EMBL/GenBank/DDBJ whole genome shotgun (WGS) entry which is preliminary data.</text>
</comment>
<evidence type="ECO:0000313" key="1">
    <source>
        <dbReference type="EMBL" id="GAN76942.1"/>
    </source>
</evidence>
<evidence type="ECO:0000313" key="2">
    <source>
        <dbReference type="Proteomes" id="UP000032680"/>
    </source>
</evidence>
<reference evidence="1 2" key="1">
    <citation type="submission" date="2012-11" db="EMBL/GenBank/DDBJ databases">
        <title>Whole genome sequence of Acidisphaera rubrifaciens HS-AP3.</title>
        <authorList>
            <person name="Azuma Y."/>
            <person name="Higashiura N."/>
            <person name="Hirakawa H."/>
            <person name="Matsushita K."/>
        </authorList>
    </citation>
    <scope>NUCLEOTIDE SEQUENCE [LARGE SCALE GENOMIC DNA]</scope>
    <source>
        <strain evidence="1 2">HS-AP3</strain>
    </source>
</reference>
<accession>A0A0D6P5J8</accession>
<keyword evidence="2" id="KW-1185">Reference proteome</keyword>
<gene>
    <name evidence="1" type="ORF">Asru_0195_08</name>
</gene>
<dbReference type="EMBL" id="BANB01000195">
    <property type="protein sequence ID" value="GAN76942.1"/>
    <property type="molecule type" value="Genomic_DNA"/>
</dbReference>
<sequence>MFARVDQDALKDLEDPDLSDERRLALMFIAAVRHLYRSVAPAAFVSRAAPGDRDAALACVNCDTDLRSPALYCSDRCRDVAKHIRYIRKIIHDERITVPDLQEAIGIRLLYIGSGGAGGPVPIGASATDADAARMHAERDRILGDMAFRVAAPTPLRACDDWRNWETRQREFKLARRGVIEARIGSVAAE</sequence>
<dbReference type="Proteomes" id="UP000032680">
    <property type="component" value="Unassembled WGS sequence"/>
</dbReference>
<proteinExistence type="predicted"/>
<name>A0A0D6P5J8_9PROT</name>
<protein>
    <submittedName>
        <fullName evidence="1">Uncharacterized protein</fullName>
    </submittedName>
</protein>
<organism evidence="1 2">
    <name type="scientific">Acidisphaera rubrifaciens HS-AP3</name>
    <dbReference type="NCBI Taxonomy" id="1231350"/>
    <lineage>
        <taxon>Bacteria</taxon>
        <taxon>Pseudomonadati</taxon>
        <taxon>Pseudomonadota</taxon>
        <taxon>Alphaproteobacteria</taxon>
        <taxon>Acetobacterales</taxon>
        <taxon>Acetobacteraceae</taxon>
        <taxon>Acidisphaera</taxon>
    </lineage>
</organism>
<dbReference type="AlphaFoldDB" id="A0A0D6P5J8"/>